<feature type="compositionally biased region" description="Low complexity" evidence="2">
    <location>
        <begin position="686"/>
        <end position="702"/>
    </location>
</feature>
<reference evidence="4 5" key="1">
    <citation type="submission" date="2021-05" db="EMBL/GenBank/DDBJ databases">
        <title>Kineosporia and Streptomyces sp. nov. two new marine actinobacteria isolated from Coral.</title>
        <authorList>
            <person name="Buangrab K."/>
            <person name="Sutthacheep M."/>
            <person name="Yeemin T."/>
            <person name="Harunari E."/>
            <person name="Igarashi Y."/>
            <person name="Kanchanasin P."/>
            <person name="Tanasupawat S."/>
            <person name="Phongsopitanun W."/>
        </authorList>
    </citation>
    <scope>NUCLEOTIDE SEQUENCE [LARGE SCALE GENOMIC DNA]</scope>
    <source>
        <strain evidence="4 5">J2-2</strain>
    </source>
</reference>
<feature type="region of interest" description="Disordered" evidence="2">
    <location>
        <begin position="484"/>
        <end position="573"/>
    </location>
</feature>
<dbReference type="Gene3D" id="3.30.450.380">
    <property type="match status" value="1"/>
</dbReference>
<dbReference type="PANTHER" id="PTHR30486">
    <property type="entry name" value="TWITCHING MOTILITY PROTEIN PILT"/>
    <property type="match status" value="1"/>
</dbReference>
<protein>
    <submittedName>
        <fullName evidence="4">CpaF family protein</fullName>
    </submittedName>
</protein>
<dbReference type="RefSeq" id="WP_214160747.1">
    <property type="nucleotide sequence ID" value="NZ_JAHBAY010000025.1"/>
</dbReference>
<dbReference type="CDD" id="cd01130">
    <property type="entry name" value="VirB11-like_ATPase"/>
    <property type="match status" value="1"/>
</dbReference>
<dbReference type="InterPro" id="IPR027417">
    <property type="entry name" value="P-loop_NTPase"/>
</dbReference>
<feature type="compositionally biased region" description="Low complexity" evidence="2">
    <location>
        <begin position="710"/>
        <end position="720"/>
    </location>
</feature>
<dbReference type="Pfam" id="PF00437">
    <property type="entry name" value="T2SSE"/>
    <property type="match status" value="1"/>
</dbReference>
<evidence type="ECO:0000313" key="5">
    <source>
        <dbReference type="Proteomes" id="UP001197247"/>
    </source>
</evidence>
<feature type="region of interest" description="Disordered" evidence="2">
    <location>
        <begin position="624"/>
        <end position="783"/>
    </location>
</feature>
<feature type="compositionally biased region" description="Basic and acidic residues" evidence="2">
    <location>
        <begin position="724"/>
        <end position="733"/>
    </location>
</feature>
<proteinExistence type="inferred from homology"/>
<comment type="similarity">
    <text evidence="1">Belongs to the GSP E family.</text>
</comment>
<dbReference type="EMBL" id="JAHBAY010000025">
    <property type="protein sequence ID" value="MBT0774207.1"/>
    <property type="molecule type" value="Genomic_DNA"/>
</dbReference>
<evidence type="ECO:0000256" key="2">
    <source>
        <dbReference type="SAM" id="MobiDB-lite"/>
    </source>
</evidence>
<accession>A0ABS5TTS2</accession>
<dbReference type="PANTHER" id="PTHR30486:SF6">
    <property type="entry name" value="TYPE IV PILUS RETRACTATION ATPASE PILT"/>
    <property type="match status" value="1"/>
</dbReference>
<evidence type="ECO:0000256" key="1">
    <source>
        <dbReference type="ARBA" id="ARBA00006611"/>
    </source>
</evidence>
<name>A0ABS5TTS2_9ACTN</name>
<organism evidence="4 5">
    <name type="scientific">Kineosporia corallincola</name>
    <dbReference type="NCBI Taxonomy" id="2835133"/>
    <lineage>
        <taxon>Bacteria</taxon>
        <taxon>Bacillati</taxon>
        <taxon>Actinomycetota</taxon>
        <taxon>Actinomycetes</taxon>
        <taxon>Kineosporiales</taxon>
        <taxon>Kineosporiaceae</taxon>
        <taxon>Kineosporia</taxon>
    </lineage>
</organism>
<dbReference type="SUPFAM" id="SSF52540">
    <property type="entry name" value="P-loop containing nucleoside triphosphate hydrolases"/>
    <property type="match status" value="1"/>
</dbReference>
<feature type="compositionally biased region" description="Basic and acidic residues" evidence="2">
    <location>
        <begin position="664"/>
        <end position="681"/>
    </location>
</feature>
<dbReference type="Proteomes" id="UP001197247">
    <property type="component" value="Unassembled WGS sequence"/>
</dbReference>
<feature type="compositionally biased region" description="Low complexity" evidence="2">
    <location>
        <begin position="635"/>
        <end position="647"/>
    </location>
</feature>
<evidence type="ECO:0000259" key="3">
    <source>
        <dbReference type="Pfam" id="PF00437"/>
    </source>
</evidence>
<dbReference type="InterPro" id="IPR001482">
    <property type="entry name" value="T2SS/T4SS_dom"/>
</dbReference>
<evidence type="ECO:0000313" key="4">
    <source>
        <dbReference type="EMBL" id="MBT0774207.1"/>
    </source>
</evidence>
<keyword evidence="5" id="KW-1185">Reference proteome</keyword>
<comment type="caution">
    <text evidence="4">The sequence shown here is derived from an EMBL/GenBank/DDBJ whole genome shotgun (WGS) entry which is preliminary data.</text>
</comment>
<feature type="compositionally biased region" description="Low complexity" evidence="2">
    <location>
        <begin position="537"/>
        <end position="560"/>
    </location>
</feature>
<feature type="domain" description="Bacterial type II secretion system protein E" evidence="3">
    <location>
        <begin position="209"/>
        <end position="378"/>
    </location>
</feature>
<dbReference type="InterPro" id="IPR050921">
    <property type="entry name" value="T4SS_GSP_E_ATPase"/>
</dbReference>
<sequence>MVAARAAAGQVDFAAVQALRSQVAERLTAQRSARVREGFAPLSDADEQRLAQSLIASAVDALASAQAAHDATVPDGALDGRLAAAVEAAMFGAGPLQALLEDPDVENVDINGVDEMWVTYASGERVRLAVPVESDADLIDVLRGLASHVGAVARPWSTVHPQLDLGLPGGVRISGLLAASARPQVSIRRDRLGPQAFLDEVPRRYGEGLSLVELGTLDRQCAAFLAAAVRAKANIVIAGATNAGKTTLLRALVNVIPPQERLITIEQALELRLGRDSDLHANVVELETVLPSPEGLGGLDGADLVRRSKRMNPDRLIFGEVLHGPEARAMLEAMLQGGDGSMSTIHSRDAYGAVARLVIGLGSLREPVQPVTAAALIGQAVDFIVHIAKTGDGRRVITEIIEVSGHQGEIVSSAKIFATPTVSALDPAMSVPDAMPATAGVESLLEAAGRQEENAPALTARRDSRIPIRRADLLAQHGYTDQLGEWLNTTEPQRRRPRDRGRSPLPGSAAALRQHIQSQTGGPDLPGADGQIGPRRGVGQAAGQVPSAGGAVAGASDPAGIPDLGMDFPAGPDVPVAQQAAAAEAVRGDEARDGAWHQVILPEDREGPRAPRPPREPAASFVLAHTPEPDPDEPAAPAGAVPAHAGPQDASWEAARSGPIIDLQARRRESPAVMPADDRMPLDAPGQVPVSGSSSPASSRRQALVRERSGTPSLSPSGGSDARPGARTDERPRGAVQLAVADERAGVGEDMDQGDVGRQPEWKRIGPPTSSRIPVIGEGRDRW</sequence>
<dbReference type="Gene3D" id="3.40.50.300">
    <property type="entry name" value="P-loop containing nucleotide triphosphate hydrolases"/>
    <property type="match status" value="1"/>
</dbReference>
<gene>
    <name evidence="4" type="ORF">KIH74_35005</name>
</gene>